<evidence type="ECO:0000313" key="3">
    <source>
        <dbReference type="Proteomes" id="UP000794436"/>
    </source>
</evidence>
<dbReference type="Pfam" id="PF13092">
    <property type="entry name" value="CENP-L"/>
    <property type="match status" value="1"/>
</dbReference>
<sequence>MDRDLRSPPRHQRSPSMATRTPSQPMMSREPVRARHASTAAAPSQYGGFVTPRGPRAMWGNDAEPVQTRGGMPRKASSVSSMQFDPSSQPYYGEQGRMPAPVAVRVPPPVMRAPPSPSQDEGMRVEDVLLDKRWTLHVVSHLYYFHRRDLSAYAQDLVTYLRDRSLTTYNQEYGYNVSIRYTRNLVTFQVSEARDLEAEALLEKLEQPVRPGHPQQPQPNVANDVEVKHRKGALILYFPEGKQDPPTDGSAYPVVQRSAMGPGREQHHALLVRGTEELMVSVCSWLQQKFQCLVDRHLVRMNSESLRRVTRAAIQELLEREGRAHQSWMEANAANPGAAGESPALSSRGPLRLAYSSVIPAELVRSFALTVPWMTVRRQGMARARPDEATDLVERLEQSYFANLAENLSTMELTGVELDEVHISTQGTLTFYKPSLVLFTLQSILDLMTTQQVRAPVRAATTF</sequence>
<accession>A0A8K1CTZ1</accession>
<dbReference type="Proteomes" id="UP000794436">
    <property type="component" value="Unassembled WGS sequence"/>
</dbReference>
<proteinExistence type="predicted"/>
<evidence type="ECO:0000256" key="1">
    <source>
        <dbReference type="SAM" id="MobiDB-lite"/>
    </source>
</evidence>
<evidence type="ECO:0000313" key="2">
    <source>
        <dbReference type="EMBL" id="TMW68630.1"/>
    </source>
</evidence>
<dbReference type="AlphaFoldDB" id="A0A8K1CTZ1"/>
<dbReference type="EMBL" id="SPLM01000002">
    <property type="protein sequence ID" value="TMW68630.1"/>
    <property type="molecule type" value="Genomic_DNA"/>
</dbReference>
<organism evidence="2 3">
    <name type="scientific">Pythium oligandrum</name>
    <name type="common">Mycoparasitic fungus</name>
    <dbReference type="NCBI Taxonomy" id="41045"/>
    <lineage>
        <taxon>Eukaryota</taxon>
        <taxon>Sar</taxon>
        <taxon>Stramenopiles</taxon>
        <taxon>Oomycota</taxon>
        <taxon>Peronosporomycetes</taxon>
        <taxon>Pythiales</taxon>
        <taxon>Pythiaceae</taxon>
        <taxon>Pythium</taxon>
    </lineage>
</organism>
<name>A0A8K1CTZ1_PYTOL</name>
<gene>
    <name evidence="2" type="ORF">Poli38472_006098</name>
</gene>
<feature type="compositionally biased region" description="Polar residues" evidence="1">
    <location>
        <begin position="14"/>
        <end position="26"/>
    </location>
</feature>
<dbReference type="InterPro" id="IPR025204">
    <property type="entry name" value="CENP-L"/>
</dbReference>
<dbReference type="OrthoDB" id="61797at2759"/>
<feature type="region of interest" description="Disordered" evidence="1">
    <location>
        <begin position="1"/>
        <end position="85"/>
    </location>
</feature>
<reference evidence="2" key="1">
    <citation type="submission" date="2019-03" db="EMBL/GenBank/DDBJ databases">
        <title>Long read genome sequence of the mycoparasitic Pythium oligandrum ATCC 38472 isolated from sugarbeet rhizosphere.</title>
        <authorList>
            <person name="Gaulin E."/>
        </authorList>
    </citation>
    <scope>NUCLEOTIDE SEQUENCE</scope>
    <source>
        <strain evidence="2">ATCC 38472_TT</strain>
    </source>
</reference>
<protein>
    <submittedName>
        <fullName evidence="2">Uncharacterized protein</fullName>
    </submittedName>
</protein>
<comment type="caution">
    <text evidence="2">The sequence shown here is derived from an EMBL/GenBank/DDBJ whole genome shotgun (WGS) entry which is preliminary data.</text>
</comment>
<keyword evidence="3" id="KW-1185">Reference proteome</keyword>